<evidence type="ECO:0000313" key="1">
    <source>
        <dbReference type="EMBL" id="BDZ41247.1"/>
    </source>
</evidence>
<dbReference type="EMBL" id="AP027729">
    <property type="protein sequence ID" value="BDZ41247.1"/>
    <property type="molecule type" value="Genomic_DNA"/>
</dbReference>
<dbReference type="Proteomes" id="UP001321475">
    <property type="component" value="Chromosome"/>
</dbReference>
<evidence type="ECO:0008006" key="3">
    <source>
        <dbReference type="Google" id="ProtNLM"/>
    </source>
</evidence>
<sequence>MILPGTWVSVPLTDRESARQFCRRLVREQVGRADQLARLRRDATQELVTSAADARELGAHTYLMALELLPGVPFPAALLALDESWPESARADLAAGDVSAALVSAFPGTEVAVQRTGPVARRAELVRGTLGEQTYLTLRLEYHVPYPDGSGLMLARVNAPTVPAAEPFATLFDEILDSLTWTDVRV</sequence>
<reference evidence="2" key="1">
    <citation type="journal article" date="2019" name="Int. J. Syst. Evol. Microbiol.">
        <title>The Global Catalogue of Microorganisms (GCM) 10K type strain sequencing project: providing services to taxonomists for standard genome sequencing and annotation.</title>
        <authorList>
            <consortium name="The Broad Institute Genomics Platform"/>
            <consortium name="The Broad Institute Genome Sequencing Center for Infectious Disease"/>
            <person name="Wu L."/>
            <person name="Ma J."/>
        </authorList>
    </citation>
    <scope>NUCLEOTIDE SEQUENCE [LARGE SCALE GENOMIC DNA]</scope>
    <source>
        <strain evidence="2">NBRC 108565</strain>
    </source>
</reference>
<name>A0ABM8FZJ8_9CELL</name>
<proteinExistence type="predicted"/>
<gene>
    <name evidence="1" type="ORF">GCM10025865_05460</name>
</gene>
<protein>
    <recommendedName>
        <fullName evidence="3">DUF1795 domain-containing protein</fullName>
    </recommendedName>
</protein>
<organism evidence="1 2">
    <name type="scientific">Paraoerskovia sediminicola</name>
    <dbReference type="NCBI Taxonomy" id="1138587"/>
    <lineage>
        <taxon>Bacteria</taxon>
        <taxon>Bacillati</taxon>
        <taxon>Actinomycetota</taxon>
        <taxon>Actinomycetes</taxon>
        <taxon>Micrococcales</taxon>
        <taxon>Cellulomonadaceae</taxon>
        <taxon>Paraoerskovia</taxon>
    </lineage>
</organism>
<accession>A0ABM8FZJ8</accession>
<keyword evidence="2" id="KW-1185">Reference proteome</keyword>
<evidence type="ECO:0000313" key="2">
    <source>
        <dbReference type="Proteomes" id="UP001321475"/>
    </source>
</evidence>